<keyword evidence="2" id="KW-0479">Metal-binding</keyword>
<evidence type="ECO:0000256" key="1">
    <source>
        <dbReference type="ARBA" id="ARBA00001968"/>
    </source>
</evidence>
<evidence type="ECO:0000259" key="3">
    <source>
        <dbReference type="Pfam" id="PF13359"/>
    </source>
</evidence>
<dbReference type="Pfam" id="PF13359">
    <property type="entry name" value="DDE_Tnp_4"/>
    <property type="match status" value="1"/>
</dbReference>
<dbReference type="Proteomes" id="UP001153069">
    <property type="component" value="Unassembled WGS sequence"/>
</dbReference>
<dbReference type="OrthoDB" id="45778at2759"/>
<protein>
    <recommendedName>
        <fullName evidence="3">DDE Tnp4 domain-containing protein</fullName>
    </recommendedName>
</protein>
<sequence length="396" mass="45372">MEGDQYWVHQRRMMMAAASLMLQNSSFRQNLDDEGRSRRQRVLPRSALLSPNASPWEAVYHSGSDQAMITITGYDNRAFRALLELFTPWFNTHTPWTGKQDGTTCKKLKKRRFNTGRNRIINASSCLALVLTWYRFRGALFTLQGWFGFTSTHTSVWLRFGRRGLLLLLQNHHWGRVAIPTDEKIERLKAAVNQRHPALVNVYCVADGLKLLFERHDDLDEQSMYYNGWTHDHYITNLFVFSIDGYIIHCILNAPGSMHDSTLASYGGTYELLEAIYNRTGGVCCVDSAFTAANNPFLVKSSENFSTAESAEEIIVRDQATSLRQAAEWGMRALQGAFPRLKDRIHLEENGERLIILKLMTCLYNARITLVGLNQLQNTYVPHWSVDARCFIVEHP</sequence>
<keyword evidence="5" id="KW-1185">Reference proteome</keyword>
<evidence type="ECO:0000313" key="5">
    <source>
        <dbReference type="Proteomes" id="UP001153069"/>
    </source>
</evidence>
<dbReference type="AlphaFoldDB" id="A0A9N8E3N8"/>
<comment type="cofactor">
    <cofactor evidence="1">
        <name>a divalent metal cation</name>
        <dbReference type="ChEBI" id="CHEBI:60240"/>
    </cofactor>
</comment>
<dbReference type="PANTHER" id="PTHR48471:SF1">
    <property type="entry name" value="DDE TNP4 DOMAIN-CONTAINING PROTEIN"/>
    <property type="match status" value="1"/>
</dbReference>
<organism evidence="4 5">
    <name type="scientific">Seminavis robusta</name>
    <dbReference type="NCBI Taxonomy" id="568900"/>
    <lineage>
        <taxon>Eukaryota</taxon>
        <taxon>Sar</taxon>
        <taxon>Stramenopiles</taxon>
        <taxon>Ochrophyta</taxon>
        <taxon>Bacillariophyta</taxon>
        <taxon>Bacillariophyceae</taxon>
        <taxon>Bacillariophycidae</taxon>
        <taxon>Naviculales</taxon>
        <taxon>Naviculaceae</taxon>
        <taxon>Seminavis</taxon>
    </lineage>
</organism>
<dbReference type="PANTHER" id="PTHR48471">
    <property type="entry name" value="DDE TNP4 DOMAIN-CONTAINING PROTEIN"/>
    <property type="match status" value="1"/>
</dbReference>
<accession>A0A9N8E3N8</accession>
<dbReference type="EMBL" id="CAICTM010000620">
    <property type="protein sequence ID" value="CAB9513917.1"/>
    <property type="molecule type" value="Genomic_DNA"/>
</dbReference>
<proteinExistence type="predicted"/>
<name>A0A9N8E3N8_9STRA</name>
<evidence type="ECO:0000313" key="4">
    <source>
        <dbReference type="EMBL" id="CAB9513917.1"/>
    </source>
</evidence>
<feature type="domain" description="DDE Tnp4" evidence="3">
    <location>
        <begin position="207"/>
        <end position="363"/>
    </location>
</feature>
<dbReference type="GO" id="GO:0046872">
    <property type="term" value="F:metal ion binding"/>
    <property type="evidence" value="ECO:0007669"/>
    <property type="project" value="UniProtKB-KW"/>
</dbReference>
<gene>
    <name evidence="4" type="ORF">SEMRO_621_G176820.1</name>
</gene>
<reference evidence="4" key="1">
    <citation type="submission" date="2020-06" db="EMBL/GenBank/DDBJ databases">
        <authorList>
            <consortium name="Plant Systems Biology data submission"/>
        </authorList>
    </citation>
    <scope>NUCLEOTIDE SEQUENCE</scope>
    <source>
        <strain evidence="4">D6</strain>
    </source>
</reference>
<evidence type="ECO:0000256" key="2">
    <source>
        <dbReference type="ARBA" id="ARBA00022723"/>
    </source>
</evidence>
<comment type="caution">
    <text evidence="4">The sequence shown here is derived from an EMBL/GenBank/DDBJ whole genome shotgun (WGS) entry which is preliminary data.</text>
</comment>
<dbReference type="InterPro" id="IPR027806">
    <property type="entry name" value="HARBI1_dom"/>
</dbReference>